<dbReference type="Gene3D" id="3.40.1520.20">
    <property type="match status" value="1"/>
</dbReference>
<evidence type="ECO:0000259" key="7">
    <source>
        <dbReference type="PROSITE" id="PS51123"/>
    </source>
</evidence>
<evidence type="ECO:0000256" key="1">
    <source>
        <dbReference type="ARBA" id="ARBA00004442"/>
    </source>
</evidence>
<dbReference type="PRINTS" id="PR01023">
    <property type="entry name" value="NAFLGMOTY"/>
</dbReference>
<feature type="domain" description="OmpA-like" evidence="7">
    <location>
        <begin position="146"/>
        <end position="260"/>
    </location>
</feature>
<comment type="caution">
    <text evidence="8">The sequence shown here is derived from an EMBL/GenBank/DDBJ whole genome shotgun (WGS) entry which is preliminary data.</text>
</comment>
<dbReference type="InterPro" id="IPR006665">
    <property type="entry name" value="OmpA-like"/>
</dbReference>
<name>A0A3A8G760_9GAMM</name>
<feature type="signal peptide" evidence="6">
    <location>
        <begin position="1"/>
        <end position="32"/>
    </location>
</feature>
<evidence type="ECO:0000256" key="6">
    <source>
        <dbReference type="SAM" id="SignalP"/>
    </source>
</evidence>
<keyword evidence="2 4" id="KW-0472">Membrane</keyword>
<dbReference type="PANTHER" id="PTHR30329:SF21">
    <property type="entry name" value="LIPOPROTEIN YIAD-RELATED"/>
    <property type="match status" value="1"/>
</dbReference>
<dbReference type="Gene3D" id="3.30.1330.60">
    <property type="entry name" value="OmpA-like domain"/>
    <property type="match status" value="1"/>
</dbReference>
<evidence type="ECO:0000313" key="9">
    <source>
        <dbReference type="Proteomes" id="UP000281084"/>
    </source>
</evidence>
<dbReference type="Proteomes" id="UP000281084">
    <property type="component" value="Unassembled WGS sequence"/>
</dbReference>
<dbReference type="PRINTS" id="PR01021">
    <property type="entry name" value="OMPADOMAIN"/>
</dbReference>
<dbReference type="Pfam" id="PF00691">
    <property type="entry name" value="OmpA"/>
    <property type="match status" value="1"/>
</dbReference>
<organism evidence="8 9">
    <name type="scientific">Acinetobacter cumulans</name>
    <dbReference type="NCBI Taxonomy" id="2136182"/>
    <lineage>
        <taxon>Bacteria</taxon>
        <taxon>Pseudomonadati</taxon>
        <taxon>Pseudomonadota</taxon>
        <taxon>Gammaproteobacteria</taxon>
        <taxon>Moraxellales</taxon>
        <taxon>Moraxellaceae</taxon>
        <taxon>Acinetobacter</taxon>
    </lineage>
</organism>
<evidence type="ECO:0000313" key="8">
    <source>
        <dbReference type="EMBL" id="RKG49561.1"/>
    </source>
</evidence>
<evidence type="ECO:0000256" key="2">
    <source>
        <dbReference type="ARBA" id="ARBA00023136"/>
    </source>
</evidence>
<accession>A0A3A8G760</accession>
<feature type="region of interest" description="Disordered" evidence="5">
    <location>
        <begin position="230"/>
        <end position="251"/>
    </location>
</feature>
<dbReference type="PANTHER" id="PTHR30329">
    <property type="entry name" value="STATOR ELEMENT OF FLAGELLAR MOTOR COMPLEX"/>
    <property type="match status" value="1"/>
</dbReference>
<gene>
    <name evidence="8" type="ORF">D7V64_13465</name>
</gene>
<dbReference type="InterPro" id="IPR050330">
    <property type="entry name" value="Bact_OuterMem_StrucFunc"/>
</dbReference>
<evidence type="ECO:0000256" key="3">
    <source>
        <dbReference type="ARBA" id="ARBA00023237"/>
    </source>
</evidence>
<dbReference type="EMBL" id="RAXZ01000023">
    <property type="protein sequence ID" value="RKG49561.1"/>
    <property type="molecule type" value="Genomic_DNA"/>
</dbReference>
<protein>
    <submittedName>
        <fullName evidence="8">OmpA family protein</fullName>
    </submittedName>
</protein>
<dbReference type="GO" id="GO:0009279">
    <property type="term" value="C:cell outer membrane"/>
    <property type="evidence" value="ECO:0007669"/>
    <property type="project" value="UniProtKB-SubCell"/>
</dbReference>
<dbReference type="PROSITE" id="PS51123">
    <property type="entry name" value="OMPA_2"/>
    <property type="match status" value="1"/>
</dbReference>
<keyword evidence="6" id="KW-0732">Signal</keyword>
<sequence>MKINSKVMKNNKLIRQGLMLISTLSLSFIAFAQEPIIVEGAVPNEMAKQEILNKLYTTYGRENVVDKIQVKMVTAPNGWSSNVSATINDDLKKVKQGSLTVRGTQVNLTGKVTNPNDIQPAAQRLQSLVPNYKVNAQLSVNAAEQQIIDATLKNRIIEFESGSAVLAPSGTQILDEMAVALNKVGGKKVKIIGHTDSSGDPAKNLSLSQERAVAVKNYLVGKNINADSMSTEGLGSNKPVADNTTPEGRKKNRRIEFEVL</sequence>
<evidence type="ECO:0000256" key="5">
    <source>
        <dbReference type="SAM" id="MobiDB-lite"/>
    </source>
</evidence>
<dbReference type="InterPro" id="IPR036737">
    <property type="entry name" value="OmpA-like_sf"/>
</dbReference>
<dbReference type="AlphaFoldDB" id="A0A3A8G760"/>
<comment type="subcellular location">
    <subcellularLocation>
        <location evidence="1">Cell outer membrane</location>
    </subcellularLocation>
</comment>
<reference evidence="8 9" key="1">
    <citation type="submission" date="2018-09" db="EMBL/GenBank/DDBJ databases">
        <title>The draft genome of Acinetobacter spp. strains.</title>
        <authorList>
            <person name="Qin J."/>
            <person name="Feng Y."/>
            <person name="Zong Z."/>
        </authorList>
    </citation>
    <scope>NUCLEOTIDE SEQUENCE [LARGE SCALE GENOMIC DNA]</scope>
    <source>
        <strain evidence="8 9">WCHAc060002</strain>
    </source>
</reference>
<keyword evidence="3" id="KW-0998">Cell outer membrane</keyword>
<dbReference type="InterPro" id="IPR006664">
    <property type="entry name" value="OMP_bac"/>
</dbReference>
<proteinExistence type="predicted"/>
<feature type="chain" id="PRO_5017347842" evidence="6">
    <location>
        <begin position="33"/>
        <end position="260"/>
    </location>
</feature>
<dbReference type="SUPFAM" id="SSF103088">
    <property type="entry name" value="OmpA-like"/>
    <property type="match status" value="1"/>
</dbReference>
<evidence type="ECO:0000256" key="4">
    <source>
        <dbReference type="PROSITE-ProRule" id="PRU00473"/>
    </source>
</evidence>
<dbReference type="CDD" id="cd07185">
    <property type="entry name" value="OmpA_C-like"/>
    <property type="match status" value="1"/>
</dbReference>